<comment type="caution">
    <text evidence="2">The sequence shown here is derived from an EMBL/GenBank/DDBJ whole genome shotgun (WGS) entry which is preliminary data.</text>
</comment>
<evidence type="ECO:0000313" key="3">
    <source>
        <dbReference type="Proteomes" id="UP001194469"/>
    </source>
</evidence>
<evidence type="ECO:0000313" key="2">
    <source>
        <dbReference type="EMBL" id="MBG3878182.1"/>
    </source>
</evidence>
<keyword evidence="3" id="KW-1185">Reference proteome</keyword>
<keyword evidence="2" id="KW-0547">Nucleotide-binding</keyword>
<name>A0ABS0J6T6_9BACT</name>
<feature type="compositionally biased region" description="Low complexity" evidence="1">
    <location>
        <begin position="93"/>
        <end position="104"/>
    </location>
</feature>
<sequence length="104" mass="10761">MIRLLHDHAGTGLCAVAPSGRVLGVSGLFLRALGLAMPPPGAMLHDLLPLTEACPPCAGWHWLLDLPPAQHDRPIPPVPPVPRDAMGNGRTHAAGPRPAGVRGG</sequence>
<protein>
    <submittedName>
        <fullName evidence="2">ATP-binding protein</fullName>
    </submittedName>
</protein>
<feature type="region of interest" description="Disordered" evidence="1">
    <location>
        <begin position="73"/>
        <end position="104"/>
    </location>
</feature>
<accession>A0ABS0J6T6</accession>
<dbReference type="EMBL" id="VRYY01000493">
    <property type="protein sequence ID" value="MBG3878182.1"/>
    <property type="molecule type" value="Genomic_DNA"/>
</dbReference>
<feature type="non-terminal residue" evidence="2">
    <location>
        <position position="104"/>
    </location>
</feature>
<evidence type="ECO:0000256" key="1">
    <source>
        <dbReference type="SAM" id="MobiDB-lite"/>
    </source>
</evidence>
<proteinExistence type="predicted"/>
<organism evidence="2 3">
    <name type="scientific">Nitratidesulfovibrio oxamicus</name>
    <dbReference type="NCBI Taxonomy" id="32016"/>
    <lineage>
        <taxon>Bacteria</taxon>
        <taxon>Pseudomonadati</taxon>
        <taxon>Thermodesulfobacteriota</taxon>
        <taxon>Desulfovibrionia</taxon>
        <taxon>Desulfovibrionales</taxon>
        <taxon>Desulfovibrionaceae</taxon>
        <taxon>Nitratidesulfovibrio</taxon>
    </lineage>
</organism>
<reference evidence="2 3" key="1">
    <citation type="submission" date="2019-08" db="EMBL/GenBank/DDBJ databases">
        <authorList>
            <person name="Luo N."/>
        </authorList>
    </citation>
    <scope>NUCLEOTIDE SEQUENCE [LARGE SCALE GENOMIC DNA]</scope>
    <source>
        <strain evidence="2 3">NCIMB 9442</strain>
    </source>
</reference>
<gene>
    <name evidence="2" type="ORF">FVW20_14480</name>
</gene>
<keyword evidence="2" id="KW-0067">ATP-binding</keyword>
<dbReference type="Proteomes" id="UP001194469">
    <property type="component" value="Unassembled WGS sequence"/>
</dbReference>
<dbReference type="GO" id="GO:0005524">
    <property type="term" value="F:ATP binding"/>
    <property type="evidence" value="ECO:0007669"/>
    <property type="project" value="UniProtKB-KW"/>
</dbReference>